<dbReference type="AlphaFoldDB" id="A0A2A9NGH0"/>
<protein>
    <submittedName>
        <fullName evidence="2">Uncharacterized protein</fullName>
    </submittedName>
</protein>
<feature type="compositionally biased region" description="Polar residues" evidence="1">
    <location>
        <begin position="107"/>
        <end position="123"/>
    </location>
</feature>
<dbReference type="EMBL" id="KZ302153">
    <property type="protein sequence ID" value="PFH46866.1"/>
    <property type="molecule type" value="Genomic_DNA"/>
</dbReference>
<evidence type="ECO:0000313" key="3">
    <source>
        <dbReference type="Proteomes" id="UP000242287"/>
    </source>
</evidence>
<gene>
    <name evidence="2" type="ORF">AMATHDRAFT_50724</name>
</gene>
<feature type="compositionally biased region" description="Low complexity" evidence="1">
    <location>
        <begin position="246"/>
        <end position="270"/>
    </location>
</feature>
<dbReference type="OrthoDB" id="2989954at2759"/>
<feature type="compositionally biased region" description="Polar residues" evidence="1">
    <location>
        <begin position="135"/>
        <end position="151"/>
    </location>
</feature>
<proteinExistence type="predicted"/>
<dbReference type="STRING" id="703135.A0A2A9NGH0"/>
<keyword evidence="3" id="KW-1185">Reference proteome</keyword>
<dbReference type="Proteomes" id="UP000242287">
    <property type="component" value="Unassembled WGS sequence"/>
</dbReference>
<name>A0A2A9NGH0_9AGAR</name>
<organism evidence="2 3">
    <name type="scientific">Amanita thiersii Skay4041</name>
    <dbReference type="NCBI Taxonomy" id="703135"/>
    <lineage>
        <taxon>Eukaryota</taxon>
        <taxon>Fungi</taxon>
        <taxon>Dikarya</taxon>
        <taxon>Basidiomycota</taxon>
        <taxon>Agaricomycotina</taxon>
        <taxon>Agaricomycetes</taxon>
        <taxon>Agaricomycetidae</taxon>
        <taxon>Agaricales</taxon>
        <taxon>Pluteineae</taxon>
        <taxon>Amanitaceae</taxon>
        <taxon>Amanita</taxon>
    </lineage>
</organism>
<feature type="compositionally biased region" description="Acidic residues" evidence="1">
    <location>
        <begin position="45"/>
        <end position="58"/>
    </location>
</feature>
<evidence type="ECO:0000313" key="2">
    <source>
        <dbReference type="EMBL" id="PFH46866.1"/>
    </source>
</evidence>
<reference evidence="2 3" key="1">
    <citation type="submission" date="2014-02" db="EMBL/GenBank/DDBJ databases">
        <title>Transposable element dynamics among asymbiotic and ectomycorrhizal Amanita fungi.</title>
        <authorList>
            <consortium name="DOE Joint Genome Institute"/>
            <person name="Hess J."/>
            <person name="Skrede I."/>
            <person name="Wolfe B."/>
            <person name="LaButti K."/>
            <person name="Ohm R.A."/>
            <person name="Grigoriev I.V."/>
            <person name="Pringle A."/>
        </authorList>
    </citation>
    <scope>NUCLEOTIDE SEQUENCE [LARGE SCALE GENOMIC DNA]</scope>
    <source>
        <strain evidence="2 3">SKay4041</strain>
    </source>
</reference>
<feature type="compositionally biased region" description="Low complexity" evidence="1">
    <location>
        <begin position="185"/>
        <end position="199"/>
    </location>
</feature>
<feature type="compositionally biased region" description="Low complexity" evidence="1">
    <location>
        <begin position="73"/>
        <end position="106"/>
    </location>
</feature>
<feature type="region of interest" description="Disordered" evidence="1">
    <location>
        <begin position="1"/>
        <end position="329"/>
    </location>
</feature>
<accession>A0A2A9NGH0</accession>
<evidence type="ECO:0000256" key="1">
    <source>
        <dbReference type="SAM" id="MobiDB-lite"/>
    </source>
</evidence>
<sequence>MAPPPLRPPSSAYSSHALPQRPTTSAGMFHHSDHYPSPPPPHDYDIEEEYEDSEDDDVFAFLPSPGAKEQSHHQQFSPSHFLSHQQQQQLQHQQAQQHAQSSSQAQVYPQSTADSTPYHNHQQLPPKPATGGIPQASTVHTSHTNASTTSPLPAAGITYPSPTFDPYARFPADSLPQRPTSKSVPATSPAPSNTPTYTYHLQPPPQSPPSTDSHNHDDPFRLRRLNTAVSSMHHPESREVRVSLPSTATSGVAAASTFSPTGTAAGRPTTAGGGASIVSAPLGSAGTGATGRSYGGKRSAPSIAESMSLTPSMIMMDDDDATSRDGSIK</sequence>